<reference evidence="1 2" key="1">
    <citation type="submission" date="2020-08" db="EMBL/GenBank/DDBJ databases">
        <title>Genomic Encyclopedia of Type Strains, Phase IV (KMG-IV): sequencing the most valuable type-strain genomes for metagenomic binning, comparative biology and taxonomic classification.</title>
        <authorList>
            <person name="Goeker M."/>
        </authorList>
    </citation>
    <scope>NUCLEOTIDE SEQUENCE [LARGE SCALE GENOMIC DNA]</scope>
    <source>
        <strain evidence="1 2">DSM 45615</strain>
    </source>
</reference>
<keyword evidence="2" id="KW-1185">Reference proteome</keyword>
<proteinExistence type="predicted"/>
<organism evidence="1 2">
    <name type="scientific">Thermocatellispora tengchongensis</name>
    <dbReference type="NCBI Taxonomy" id="1073253"/>
    <lineage>
        <taxon>Bacteria</taxon>
        <taxon>Bacillati</taxon>
        <taxon>Actinomycetota</taxon>
        <taxon>Actinomycetes</taxon>
        <taxon>Streptosporangiales</taxon>
        <taxon>Streptosporangiaceae</taxon>
        <taxon>Thermocatellispora</taxon>
    </lineage>
</organism>
<comment type="caution">
    <text evidence="1">The sequence shown here is derived from an EMBL/GenBank/DDBJ whole genome shotgun (WGS) entry which is preliminary data.</text>
</comment>
<gene>
    <name evidence="1" type="ORF">HNP84_006881</name>
</gene>
<sequence>MSVEASAMPAWIGRIVIMCNGVAGRVVLAARSRRAEIVTVLGMDGTLLSCGVDDIACVVGGAPGPSFAT</sequence>
<dbReference type="RefSeq" id="WP_185053980.1">
    <property type="nucleotide sequence ID" value="NZ_BAABIX010000020.1"/>
</dbReference>
<dbReference type="EMBL" id="JACHGN010000016">
    <property type="protein sequence ID" value="MBB5137129.1"/>
    <property type="molecule type" value="Genomic_DNA"/>
</dbReference>
<name>A0A840PDR3_9ACTN</name>
<evidence type="ECO:0000313" key="1">
    <source>
        <dbReference type="EMBL" id="MBB5137129.1"/>
    </source>
</evidence>
<evidence type="ECO:0000313" key="2">
    <source>
        <dbReference type="Proteomes" id="UP000578449"/>
    </source>
</evidence>
<accession>A0A840PDR3</accession>
<protein>
    <submittedName>
        <fullName evidence="1">Uncharacterized protein</fullName>
    </submittedName>
</protein>
<dbReference type="AlphaFoldDB" id="A0A840PDR3"/>
<dbReference type="Proteomes" id="UP000578449">
    <property type="component" value="Unassembled WGS sequence"/>
</dbReference>